<evidence type="ECO:0000313" key="2">
    <source>
        <dbReference type="Proteomes" id="UP000255265"/>
    </source>
</evidence>
<dbReference type="RefSeq" id="WP_114801591.1">
    <property type="nucleotide sequence ID" value="NZ_QQAV01000001.1"/>
</dbReference>
<sequence>MSQDKQDPTTAQAVEALERTIDQAKAVAAEIRQAADNLAVVNTVLEEALPDHVQVGDVAQALDQSGQVEEQISRSAEVLDALEAAQSEVEKKARPR</sequence>
<keyword evidence="2" id="KW-1185">Reference proteome</keyword>
<dbReference type="Proteomes" id="UP000255265">
    <property type="component" value="Unassembled WGS sequence"/>
</dbReference>
<accession>A0A370FNC1</accession>
<dbReference type="AlphaFoldDB" id="A0A370FNC1"/>
<dbReference type="EMBL" id="QQAV01000001">
    <property type="protein sequence ID" value="RDI28763.1"/>
    <property type="molecule type" value="Genomic_DNA"/>
</dbReference>
<evidence type="ECO:0000313" key="1">
    <source>
        <dbReference type="EMBL" id="RDI28763.1"/>
    </source>
</evidence>
<name>A0A370FNC1_9BURK</name>
<protein>
    <submittedName>
        <fullName evidence="1">Uncharacterized protein</fullName>
    </submittedName>
</protein>
<organism evidence="1 2">
    <name type="scientific">Pseudacidovorax intermedius</name>
    <dbReference type="NCBI Taxonomy" id="433924"/>
    <lineage>
        <taxon>Bacteria</taxon>
        <taxon>Pseudomonadati</taxon>
        <taxon>Pseudomonadota</taxon>
        <taxon>Betaproteobacteria</taxon>
        <taxon>Burkholderiales</taxon>
        <taxon>Comamonadaceae</taxon>
        <taxon>Pseudacidovorax</taxon>
    </lineage>
</organism>
<proteinExistence type="predicted"/>
<dbReference type="OrthoDB" id="8857992at2"/>
<comment type="caution">
    <text evidence="1">The sequence shown here is derived from an EMBL/GenBank/DDBJ whole genome shotgun (WGS) entry which is preliminary data.</text>
</comment>
<reference evidence="1 2" key="1">
    <citation type="submission" date="2018-07" db="EMBL/GenBank/DDBJ databases">
        <title>Genomic Encyclopedia of Type Strains, Phase IV (KMG-IV): sequencing the most valuable type-strain genomes for metagenomic binning, comparative biology and taxonomic classification.</title>
        <authorList>
            <person name="Goeker M."/>
        </authorList>
    </citation>
    <scope>NUCLEOTIDE SEQUENCE [LARGE SCALE GENOMIC DNA]</scope>
    <source>
        <strain evidence="1 2">DSM 21352</strain>
    </source>
</reference>
<gene>
    <name evidence="1" type="ORF">DFR41_101519</name>
</gene>